<reference evidence="2" key="1">
    <citation type="journal article" date="2011" name="Nature">
        <title>Genome sequence and analysis of the tuber crop potato.</title>
        <authorList>
            <consortium name="The Potato Genome Sequencing Consortium"/>
        </authorList>
    </citation>
    <scope>NUCLEOTIDE SEQUENCE [LARGE SCALE GENOMIC DNA]</scope>
    <source>
        <strain evidence="2">cv. DM1-3 516 R44</strain>
    </source>
</reference>
<evidence type="ECO:0000313" key="1">
    <source>
        <dbReference type="EnsemblPlants" id="PGSC0003DMT400044523"/>
    </source>
</evidence>
<dbReference type="Gramene" id="PGSC0003DMT400044523">
    <property type="protein sequence ID" value="PGSC0003DMT400044523"/>
    <property type="gene ID" value="PGSC0003DMG400017285"/>
</dbReference>
<dbReference type="AlphaFoldDB" id="M1BGB1"/>
<keyword evidence="2" id="KW-1185">Reference proteome</keyword>
<reference evidence="1" key="2">
    <citation type="submission" date="2015-06" db="UniProtKB">
        <authorList>
            <consortium name="EnsemblPlants"/>
        </authorList>
    </citation>
    <scope>IDENTIFICATION</scope>
    <source>
        <strain evidence="1">DM1-3 516 R44</strain>
    </source>
</reference>
<evidence type="ECO:0000313" key="2">
    <source>
        <dbReference type="Proteomes" id="UP000011115"/>
    </source>
</evidence>
<dbReference type="EnsemblPlants" id="PGSC0003DMT400044523">
    <property type="protein sequence ID" value="PGSC0003DMT400044523"/>
    <property type="gene ID" value="PGSC0003DMG400017285"/>
</dbReference>
<dbReference type="InParanoid" id="M1BGB1"/>
<dbReference type="PaxDb" id="4113-PGSC0003DMT400044523"/>
<organism evidence="1 2">
    <name type="scientific">Solanum tuberosum</name>
    <name type="common">Potato</name>
    <dbReference type="NCBI Taxonomy" id="4113"/>
    <lineage>
        <taxon>Eukaryota</taxon>
        <taxon>Viridiplantae</taxon>
        <taxon>Streptophyta</taxon>
        <taxon>Embryophyta</taxon>
        <taxon>Tracheophyta</taxon>
        <taxon>Spermatophyta</taxon>
        <taxon>Magnoliopsida</taxon>
        <taxon>eudicotyledons</taxon>
        <taxon>Gunneridae</taxon>
        <taxon>Pentapetalae</taxon>
        <taxon>asterids</taxon>
        <taxon>lamiids</taxon>
        <taxon>Solanales</taxon>
        <taxon>Solanaceae</taxon>
        <taxon>Solanoideae</taxon>
        <taxon>Solaneae</taxon>
        <taxon>Solanum</taxon>
    </lineage>
</organism>
<protein>
    <submittedName>
        <fullName evidence="1">Uncharacterized protein</fullName>
    </submittedName>
</protein>
<sequence length="64" mass="7342">MKFEEEIYVIKEAETGLKKPKKRLYTAVCIDIQVKNTGTQGGGETRMFGSKIYMKNTYTHADIH</sequence>
<dbReference type="HOGENOM" id="CLU_2872096_0_0_1"/>
<accession>M1BGB1</accession>
<dbReference type="Proteomes" id="UP000011115">
    <property type="component" value="Unassembled WGS sequence"/>
</dbReference>
<proteinExistence type="predicted"/>
<name>M1BGB1_SOLTU</name>